<comment type="caution">
    <text evidence="1">The sequence shown here is derived from an EMBL/GenBank/DDBJ whole genome shotgun (WGS) entry which is preliminary data.</text>
</comment>
<dbReference type="Proteomes" id="UP000600247">
    <property type="component" value="Unassembled WGS sequence"/>
</dbReference>
<evidence type="ECO:0000313" key="1">
    <source>
        <dbReference type="EMBL" id="GGG62045.1"/>
    </source>
</evidence>
<protein>
    <submittedName>
        <fullName evidence="1">Uncharacterized protein</fullName>
    </submittedName>
</protein>
<organism evidence="1 2">
    <name type="scientific">Paenibacillus radicis</name>
    <name type="common">ex Gao et al. 2016</name>
    <dbReference type="NCBI Taxonomy" id="1737354"/>
    <lineage>
        <taxon>Bacteria</taxon>
        <taxon>Bacillati</taxon>
        <taxon>Bacillota</taxon>
        <taxon>Bacilli</taxon>
        <taxon>Bacillales</taxon>
        <taxon>Paenibacillaceae</taxon>
        <taxon>Paenibacillus</taxon>
    </lineage>
</organism>
<name>A0A917GZ14_9BACL</name>
<sequence>MVGLEQDRKIDKLRELEIIGYRLCYGLLQSERLAHEAAKELLLRLFRDSRIFAGAAAGCEAKLLRREAAEVCRRYRSQAAGH</sequence>
<keyword evidence="2" id="KW-1185">Reference proteome</keyword>
<accession>A0A917GZ14</accession>
<gene>
    <name evidence="1" type="ORF">GCM10010918_14600</name>
</gene>
<evidence type="ECO:0000313" key="2">
    <source>
        <dbReference type="Proteomes" id="UP000600247"/>
    </source>
</evidence>
<dbReference type="AlphaFoldDB" id="A0A917GZ14"/>
<dbReference type="RefSeq" id="WP_188888266.1">
    <property type="nucleotide sequence ID" value="NZ_BMHY01000002.1"/>
</dbReference>
<proteinExistence type="predicted"/>
<dbReference type="EMBL" id="BMHY01000002">
    <property type="protein sequence ID" value="GGG62045.1"/>
    <property type="molecule type" value="Genomic_DNA"/>
</dbReference>
<reference evidence="1 2" key="1">
    <citation type="journal article" date="2014" name="Int. J. Syst. Evol. Microbiol.">
        <title>Complete genome sequence of Corynebacterium casei LMG S-19264T (=DSM 44701T), isolated from a smear-ripened cheese.</title>
        <authorList>
            <consortium name="US DOE Joint Genome Institute (JGI-PGF)"/>
            <person name="Walter F."/>
            <person name="Albersmeier A."/>
            <person name="Kalinowski J."/>
            <person name="Ruckert C."/>
        </authorList>
    </citation>
    <scope>NUCLEOTIDE SEQUENCE [LARGE SCALE GENOMIC DNA]</scope>
    <source>
        <strain evidence="1 2">CGMCC 1.15286</strain>
    </source>
</reference>